<organism evidence="2 3">
    <name type="scientific">Brachybacterium massiliense</name>
    <dbReference type="NCBI Taxonomy" id="1755098"/>
    <lineage>
        <taxon>Bacteria</taxon>
        <taxon>Bacillati</taxon>
        <taxon>Actinomycetota</taxon>
        <taxon>Actinomycetes</taxon>
        <taxon>Micrococcales</taxon>
        <taxon>Dermabacteraceae</taxon>
        <taxon>Brachybacterium</taxon>
    </lineage>
</organism>
<name>A0A921MVS1_9MICO</name>
<reference evidence="2" key="1">
    <citation type="journal article" date="2021" name="PeerJ">
        <title>Extensive microbial diversity within the chicken gut microbiome revealed by metagenomics and culture.</title>
        <authorList>
            <person name="Gilroy R."/>
            <person name="Ravi A."/>
            <person name="Getino M."/>
            <person name="Pursley I."/>
            <person name="Horton D.L."/>
            <person name="Alikhan N.F."/>
            <person name="Baker D."/>
            <person name="Gharbi K."/>
            <person name="Hall N."/>
            <person name="Watson M."/>
            <person name="Adriaenssens E.M."/>
            <person name="Foster-Nyarko E."/>
            <person name="Jarju S."/>
            <person name="Secka A."/>
            <person name="Antonio M."/>
            <person name="Oren A."/>
            <person name="Chaudhuri R.R."/>
            <person name="La Ragione R."/>
            <person name="Hildebrand F."/>
            <person name="Pallen M.J."/>
        </authorList>
    </citation>
    <scope>NUCLEOTIDE SEQUENCE</scope>
    <source>
        <strain evidence="2">ChiGjej5B5-22894</strain>
    </source>
</reference>
<evidence type="ECO:0000313" key="2">
    <source>
        <dbReference type="EMBL" id="HJG90866.1"/>
    </source>
</evidence>
<proteinExistence type="predicted"/>
<dbReference type="Gene3D" id="1.10.10.10">
    <property type="entry name" value="Winged helix-like DNA-binding domain superfamily/Winged helix DNA-binding domain"/>
    <property type="match status" value="1"/>
</dbReference>
<comment type="caution">
    <text evidence="2">The sequence shown here is derived from an EMBL/GenBank/DDBJ whole genome shotgun (WGS) entry which is preliminary data.</text>
</comment>
<dbReference type="Proteomes" id="UP000742460">
    <property type="component" value="Unassembled WGS sequence"/>
</dbReference>
<dbReference type="AlphaFoldDB" id="A0A921MVS1"/>
<feature type="non-terminal residue" evidence="2">
    <location>
        <position position="119"/>
    </location>
</feature>
<dbReference type="InterPro" id="IPR036388">
    <property type="entry name" value="WH-like_DNA-bd_sf"/>
</dbReference>
<dbReference type="Pfam" id="PF09339">
    <property type="entry name" value="HTH_IclR"/>
    <property type="match status" value="1"/>
</dbReference>
<accession>A0A921MVS1</accession>
<feature type="domain" description="HTH iclR-type" evidence="1">
    <location>
        <begin position="16"/>
        <end position="55"/>
    </location>
</feature>
<dbReference type="SUPFAM" id="SSF46785">
    <property type="entry name" value="Winged helix' DNA-binding domain"/>
    <property type="match status" value="1"/>
</dbReference>
<dbReference type="EMBL" id="DYUE01000103">
    <property type="protein sequence ID" value="HJG90866.1"/>
    <property type="molecule type" value="Genomic_DNA"/>
</dbReference>
<dbReference type="GO" id="GO:0006355">
    <property type="term" value="P:regulation of DNA-templated transcription"/>
    <property type="evidence" value="ECO:0007669"/>
    <property type="project" value="InterPro"/>
</dbReference>
<dbReference type="InterPro" id="IPR005471">
    <property type="entry name" value="Tscrpt_reg_IclR_N"/>
</dbReference>
<dbReference type="InterPro" id="IPR036390">
    <property type="entry name" value="WH_DNA-bd_sf"/>
</dbReference>
<sequence length="119" mass="11704">MTTASAVRQANARDCLLVLREAGAAVTVGELAAATGLSRPTVDAVMTDLLGSGAVAAAPAAASGTAGRPARRFAFAPDVASVAALDIGARTVRCRVTDASGRTLAQSAVPSDDAAPLDV</sequence>
<reference evidence="2" key="2">
    <citation type="submission" date="2021-09" db="EMBL/GenBank/DDBJ databases">
        <authorList>
            <person name="Gilroy R."/>
        </authorList>
    </citation>
    <scope>NUCLEOTIDE SEQUENCE</scope>
    <source>
        <strain evidence="2">ChiGjej5B5-22894</strain>
    </source>
</reference>
<dbReference type="GO" id="GO:0003677">
    <property type="term" value="F:DNA binding"/>
    <property type="evidence" value="ECO:0007669"/>
    <property type="project" value="InterPro"/>
</dbReference>
<evidence type="ECO:0000259" key="1">
    <source>
        <dbReference type="Pfam" id="PF09339"/>
    </source>
</evidence>
<evidence type="ECO:0000313" key="3">
    <source>
        <dbReference type="Proteomes" id="UP000742460"/>
    </source>
</evidence>
<gene>
    <name evidence="2" type="ORF">K8V81_03990</name>
</gene>
<protein>
    <submittedName>
        <fullName evidence="2">ROK family transcriptional regulator</fullName>
    </submittedName>
</protein>